<reference evidence="1" key="1">
    <citation type="journal article" date="2014" name="Front. Microbiol.">
        <title>High frequency of phylogenetically diverse reductive dehalogenase-homologous genes in deep subseafloor sedimentary metagenomes.</title>
        <authorList>
            <person name="Kawai M."/>
            <person name="Futagami T."/>
            <person name="Toyoda A."/>
            <person name="Takaki Y."/>
            <person name="Nishi S."/>
            <person name="Hori S."/>
            <person name="Arai W."/>
            <person name="Tsubouchi T."/>
            <person name="Morono Y."/>
            <person name="Uchiyama I."/>
            <person name="Ito T."/>
            <person name="Fujiyama A."/>
            <person name="Inagaki F."/>
            <person name="Takami H."/>
        </authorList>
    </citation>
    <scope>NUCLEOTIDE SEQUENCE</scope>
    <source>
        <strain evidence="1">Expedition CK06-06</strain>
    </source>
</reference>
<sequence>HVNIHYFSGDVNISLVDIPLRIEPSTIHVDASDEPVVVELTIYGDNSLGSKIYDGYIRFIAVSGGVSG</sequence>
<dbReference type="AlphaFoldDB" id="X1VR37"/>
<feature type="non-terminal residue" evidence="1">
    <location>
        <position position="1"/>
    </location>
</feature>
<name>X1VR37_9ZZZZ</name>
<gene>
    <name evidence="1" type="ORF">S12H4_45778</name>
</gene>
<accession>X1VR37</accession>
<protein>
    <submittedName>
        <fullName evidence="1">Uncharacterized protein</fullName>
    </submittedName>
</protein>
<comment type="caution">
    <text evidence="1">The sequence shown here is derived from an EMBL/GenBank/DDBJ whole genome shotgun (WGS) entry which is preliminary data.</text>
</comment>
<organism evidence="1">
    <name type="scientific">marine sediment metagenome</name>
    <dbReference type="NCBI Taxonomy" id="412755"/>
    <lineage>
        <taxon>unclassified sequences</taxon>
        <taxon>metagenomes</taxon>
        <taxon>ecological metagenomes</taxon>
    </lineage>
</organism>
<dbReference type="EMBL" id="BARW01028341">
    <property type="protein sequence ID" value="GAJ11865.1"/>
    <property type="molecule type" value="Genomic_DNA"/>
</dbReference>
<evidence type="ECO:0000313" key="1">
    <source>
        <dbReference type="EMBL" id="GAJ11865.1"/>
    </source>
</evidence>
<proteinExistence type="predicted"/>